<evidence type="ECO:0000256" key="3">
    <source>
        <dbReference type="ARBA" id="ARBA00022475"/>
    </source>
</evidence>
<dbReference type="SUPFAM" id="SSF161098">
    <property type="entry name" value="MetI-like"/>
    <property type="match status" value="1"/>
</dbReference>
<dbReference type="InterPro" id="IPR035906">
    <property type="entry name" value="MetI-like_sf"/>
</dbReference>
<evidence type="ECO:0000256" key="6">
    <source>
        <dbReference type="ARBA" id="ARBA00023136"/>
    </source>
</evidence>
<keyword evidence="2 7" id="KW-0813">Transport</keyword>
<keyword evidence="6 7" id="KW-0472">Membrane</keyword>
<feature type="transmembrane region" description="Helical" evidence="7">
    <location>
        <begin position="242"/>
        <end position="263"/>
    </location>
</feature>
<dbReference type="EMBL" id="JAJEKE010000004">
    <property type="protein sequence ID" value="MCQ1529236.1"/>
    <property type="molecule type" value="Genomic_DNA"/>
</dbReference>
<evidence type="ECO:0000313" key="10">
    <source>
        <dbReference type="Proteomes" id="UP001651880"/>
    </source>
</evidence>
<evidence type="ECO:0000259" key="8">
    <source>
        <dbReference type="PROSITE" id="PS50928"/>
    </source>
</evidence>
<dbReference type="Pfam" id="PF00528">
    <property type="entry name" value="BPD_transp_1"/>
    <property type="match status" value="1"/>
</dbReference>
<gene>
    <name evidence="9" type="ORF">LJD61_06685</name>
</gene>
<feature type="transmembrane region" description="Helical" evidence="7">
    <location>
        <begin position="16"/>
        <end position="35"/>
    </location>
</feature>
<comment type="similarity">
    <text evidence="7">Belongs to the binding-protein-dependent transport system permease family.</text>
</comment>
<feature type="transmembrane region" description="Helical" evidence="7">
    <location>
        <begin position="196"/>
        <end position="221"/>
    </location>
</feature>
<dbReference type="PANTHER" id="PTHR43386">
    <property type="entry name" value="OLIGOPEPTIDE TRANSPORT SYSTEM PERMEASE PROTEIN APPC"/>
    <property type="match status" value="1"/>
</dbReference>
<evidence type="ECO:0000256" key="1">
    <source>
        <dbReference type="ARBA" id="ARBA00004651"/>
    </source>
</evidence>
<dbReference type="Gene3D" id="1.10.3720.10">
    <property type="entry name" value="MetI-like"/>
    <property type="match status" value="1"/>
</dbReference>
<dbReference type="PANTHER" id="PTHR43386:SF1">
    <property type="entry name" value="D,D-DIPEPTIDE TRANSPORT SYSTEM PERMEASE PROTEIN DDPC-RELATED"/>
    <property type="match status" value="1"/>
</dbReference>
<dbReference type="InterPro" id="IPR025966">
    <property type="entry name" value="OppC_N"/>
</dbReference>
<feature type="transmembrane region" description="Helical" evidence="7">
    <location>
        <begin position="114"/>
        <end position="132"/>
    </location>
</feature>
<name>A0ABT1NFX6_9FIRM</name>
<accession>A0ABT1NFX6</accession>
<reference evidence="9 10" key="1">
    <citation type="submission" date="2021-10" db="EMBL/GenBank/DDBJ databases">
        <title>Lutispora strain m25 sp. nov., a thermophilic, non-spore-forming bacterium isolated from a lab-scale methanogenic bioreactor digesting anaerobic sludge.</title>
        <authorList>
            <person name="El Houari A."/>
            <person name="Mcdonald J."/>
        </authorList>
    </citation>
    <scope>NUCLEOTIDE SEQUENCE [LARGE SCALE GENOMIC DNA]</scope>
    <source>
        <strain evidence="10">m25</strain>
    </source>
</reference>
<dbReference type="InterPro" id="IPR050366">
    <property type="entry name" value="BP-dependent_transpt_permease"/>
</dbReference>
<dbReference type="RefSeq" id="WP_255226756.1">
    <property type="nucleotide sequence ID" value="NZ_JAJEKE010000004.1"/>
</dbReference>
<keyword evidence="3" id="KW-1003">Cell membrane</keyword>
<feature type="domain" description="ABC transmembrane type-1" evidence="8">
    <location>
        <begin position="75"/>
        <end position="264"/>
    </location>
</feature>
<dbReference type="Pfam" id="PF12911">
    <property type="entry name" value="OppC_N"/>
    <property type="match status" value="1"/>
</dbReference>
<organism evidence="9 10">
    <name type="scientific">Lutispora saccharofermentans</name>
    <dbReference type="NCBI Taxonomy" id="3024236"/>
    <lineage>
        <taxon>Bacteria</taxon>
        <taxon>Bacillati</taxon>
        <taxon>Bacillota</taxon>
        <taxon>Clostridia</taxon>
        <taxon>Lutisporales</taxon>
        <taxon>Lutisporaceae</taxon>
        <taxon>Lutispora</taxon>
    </lineage>
</organism>
<comment type="subcellular location">
    <subcellularLocation>
        <location evidence="1 7">Cell membrane</location>
        <topology evidence="1 7">Multi-pass membrane protein</topology>
    </subcellularLocation>
</comment>
<proteinExistence type="inferred from homology"/>
<feature type="transmembrane region" description="Helical" evidence="7">
    <location>
        <begin position="138"/>
        <end position="157"/>
    </location>
</feature>
<protein>
    <submittedName>
        <fullName evidence="9">ABC transporter permease</fullName>
    </submittedName>
</protein>
<sequence length="278" mass="29778">MNSQVFKRFKKRKSSVIGGIIILIFVITALIGPSLCKYDPTAIDLPNKYQSPSIKHWLGTDNLGRDTLTRLVYGARVSLMMSVVSVFIGSFIGIIFGVLAGYYGGWIDALISRLIDLILAFPGLLLAIAVVAVLGSGIMNTMAAIAFYSIPYVARLVRGLVISLKHTEFIQACKVIGASDFRIIVFHIIPNTMGQIIIDVTLSLGSAILTASSLSFLGLGVQPPNPEWGAMLSQAREVLRSTPLAALAPGTAITMVVLSFSLVGDGLRDALDPKLKNS</sequence>
<dbReference type="PROSITE" id="PS50928">
    <property type="entry name" value="ABC_TM1"/>
    <property type="match status" value="1"/>
</dbReference>
<keyword evidence="5 7" id="KW-1133">Transmembrane helix</keyword>
<dbReference type="InterPro" id="IPR000515">
    <property type="entry name" value="MetI-like"/>
</dbReference>
<keyword evidence="10" id="KW-1185">Reference proteome</keyword>
<evidence type="ECO:0000256" key="4">
    <source>
        <dbReference type="ARBA" id="ARBA00022692"/>
    </source>
</evidence>
<evidence type="ECO:0000256" key="7">
    <source>
        <dbReference type="RuleBase" id="RU363032"/>
    </source>
</evidence>
<comment type="caution">
    <text evidence="9">The sequence shown here is derived from an EMBL/GenBank/DDBJ whole genome shotgun (WGS) entry which is preliminary data.</text>
</comment>
<evidence type="ECO:0000256" key="5">
    <source>
        <dbReference type="ARBA" id="ARBA00022989"/>
    </source>
</evidence>
<keyword evidence="4 7" id="KW-0812">Transmembrane</keyword>
<evidence type="ECO:0000313" key="9">
    <source>
        <dbReference type="EMBL" id="MCQ1529236.1"/>
    </source>
</evidence>
<evidence type="ECO:0000256" key="2">
    <source>
        <dbReference type="ARBA" id="ARBA00022448"/>
    </source>
</evidence>
<dbReference type="Proteomes" id="UP001651880">
    <property type="component" value="Unassembled WGS sequence"/>
</dbReference>
<feature type="transmembrane region" description="Helical" evidence="7">
    <location>
        <begin position="79"/>
        <end position="102"/>
    </location>
</feature>
<dbReference type="CDD" id="cd06261">
    <property type="entry name" value="TM_PBP2"/>
    <property type="match status" value="1"/>
</dbReference>